<reference evidence="1 2" key="1">
    <citation type="submission" date="2017-05" db="EMBL/GenBank/DDBJ databases">
        <title>Biotechnological potential of actinobacteria isolated from South African environments.</title>
        <authorList>
            <person name="Le Roes-Hill M."/>
            <person name="Prins A."/>
            <person name="Durrell K.A."/>
        </authorList>
    </citation>
    <scope>NUCLEOTIDE SEQUENCE [LARGE SCALE GENOMIC DNA]</scope>
    <source>
        <strain evidence="1 2">HMC13</strain>
    </source>
</reference>
<dbReference type="InterPro" id="IPR011990">
    <property type="entry name" value="TPR-like_helical_dom_sf"/>
</dbReference>
<name>A0A243QUR0_9ACTN</name>
<evidence type="ECO:0000313" key="1">
    <source>
        <dbReference type="EMBL" id="OUC85805.1"/>
    </source>
</evidence>
<dbReference type="Gene3D" id="1.25.40.10">
    <property type="entry name" value="Tetratricopeptide repeat domain"/>
    <property type="match status" value="1"/>
</dbReference>
<dbReference type="Proteomes" id="UP000195105">
    <property type="component" value="Unassembled WGS sequence"/>
</dbReference>
<dbReference type="EMBL" id="NGFN01000565">
    <property type="protein sequence ID" value="OUC85805.1"/>
    <property type="molecule type" value="Genomic_DNA"/>
</dbReference>
<proteinExistence type="predicted"/>
<comment type="caution">
    <text evidence="1">The sequence shown here is derived from an EMBL/GenBank/DDBJ whole genome shotgun (WGS) entry which is preliminary data.</text>
</comment>
<sequence length="473" mass="50849">MSREQRGPNEKLGAVLALAGISNAGLARRVNDLGAQRGLTLRYDKTSVARWVSKGMVPQGAAPHLIAAAIGQKLGRPVPLHEIGLADADPAPEVGLAFPRDVGQAVKTATELYRLDLAGRRAGGGIWQSLAGSFAVSAYATPASRWLITPADSSVARDVVPGEDSGAPLKVGHSDVQKLREAAEDARRWDSKYGGGDWRSSMVPECLRVEAAPLLLGSYSDEVGRALFGASAELTRLAGWMAFDTGQQEAAQRYYIQALRLARAAADVPLGGYVLASMSLQATYRGFGDEGVDLAQAALERNRGLATARTMSFFRLVEARAHARAGDAQAAGGALKAAESWLERARPGDNDPSWLGFYSYDRFAADAAECYRDLKAPRQVRRFTEQALSKPTEEFVRSHGLRLVVSAVAELESGNLDAACEQGVRAVEVAGRISSARTTEYVKDLLHRLEPYGDEPRVVELRERARPLLMAPA</sequence>
<accession>A0A243QUR0</accession>
<keyword evidence="2" id="KW-1185">Reference proteome</keyword>
<protein>
    <submittedName>
        <fullName evidence="1">MFS transporter</fullName>
    </submittedName>
</protein>
<gene>
    <name evidence="1" type="ORF">CA983_41950</name>
</gene>
<dbReference type="RefSeq" id="WP_086605910.1">
    <property type="nucleotide sequence ID" value="NZ_NGFN01000565.1"/>
</dbReference>
<evidence type="ECO:0000313" key="2">
    <source>
        <dbReference type="Proteomes" id="UP000195105"/>
    </source>
</evidence>
<dbReference type="SUPFAM" id="SSF48452">
    <property type="entry name" value="TPR-like"/>
    <property type="match status" value="1"/>
</dbReference>
<organism evidence="1 2">
    <name type="scientific">Streptomyces swartbergensis</name>
    <dbReference type="NCBI Taxonomy" id="487165"/>
    <lineage>
        <taxon>Bacteria</taxon>
        <taxon>Bacillati</taxon>
        <taxon>Actinomycetota</taxon>
        <taxon>Actinomycetes</taxon>
        <taxon>Kitasatosporales</taxon>
        <taxon>Streptomycetaceae</taxon>
        <taxon>Streptomyces</taxon>
    </lineage>
</organism>
<dbReference type="AlphaFoldDB" id="A0A243QUR0"/>